<evidence type="ECO:0000313" key="3">
    <source>
        <dbReference type="Proteomes" id="UP001303046"/>
    </source>
</evidence>
<feature type="chain" id="PRO_5045437659" description="Secreted protein" evidence="1">
    <location>
        <begin position="20"/>
        <end position="231"/>
    </location>
</feature>
<keyword evidence="1" id="KW-0732">Signal</keyword>
<evidence type="ECO:0000256" key="1">
    <source>
        <dbReference type="SAM" id="SignalP"/>
    </source>
</evidence>
<protein>
    <recommendedName>
        <fullName evidence="4">Secreted protein</fullName>
    </recommendedName>
</protein>
<reference evidence="2 3" key="1">
    <citation type="submission" date="2023-08" db="EMBL/GenBank/DDBJ databases">
        <title>A Necator americanus chromosomal reference genome.</title>
        <authorList>
            <person name="Ilik V."/>
            <person name="Petrzelkova K.J."/>
            <person name="Pardy F."/>
            <person name="Fuh T."/>
            <person name="Niatou-Singa F.S."/>
            <person name="Gouil Q."/>
            <person name="Baker L."/>
            <person name="Ritchie M.E."/>
            <person name="Jex A.R."/>
            <person name="Gazzola D."/>
            <person name="Li H."/>
            <person name="Toshio Fujiwara R."/>
            <person name="Zhan B."/>
            <person name="Aroian R.V."/>
            <person name="Pafco B."/>
            <person name="Schwarz E.M."/>
        </authorList>
    </citation>
    <scope>NUCLEOTIDE SEQUENCE [LARGE SCALE GENOMIC DNA]</scope>
    <source>
        <strain evidence="2 3">Aroian</strain>
        <tissue evidence="2">Whole animal</tissue>
    </source>
</reference>
<feature type="signal peptide" evidence="1">
    <location>
        <begin position="1"/>
        <end position="19"/>
    </location>
</feature>
<keyword evidence="3" id="KW-1185">Reference proteome</keyword>
<sequence>MHHFALVLLASSVSSCVRTTPSSSTTLSRAKLLESRSQQQQRHSLNVKAAPVVVAHFPKEPPSRLQTDSQELRIQDHLALFKQASAKVFRVSGGESRPKPAEAGHPLKWSSEEILQPQEKIEIVIQKEIANFENEGSGQGYSTERTTVTTTTAAENSGVTLQNGQEDQCKSCPTLFMDHKTDERTLCSNWEHVQGSFALTMAPKYETKDVLYGYNKCSRTVICDEPYMLVR</sequence>
<proteinExistence type="predicted"/>
<organism evidence="2 3">
    <name type="scientific">Necator americanus</name>
    <name type="common">Human hookworm</name>
    <dbReference type="NCBI Taxonomy" id="51031"/>
    <lineage>
        <taxon>Eukaryota</taxon>
        <taxon>Metazoa</taxon>
        <taxon>Ecdysozoa</taxon>
        <taxon>Nematoda</taxon>
        <taxon>Chromadorea</taxon>
        <taxon>Rhabditida</taxon>
        <taxon>Rhabditina</taxon>
        <taxon>Rhabditomorpha</taxon>
        <taxon>Strongyloidea</taxon>
        <taxon>Ancylostomatidae</taxon>
        <taxon>Bunostominae</taxon>
        <taxon>Necator</taxon>
    </lineage>
</organism>
<accession>A0ABR1DFQ9</accession>
<evidence type="ECO:0000313" key="2">
    <source>
        <dbReference type="EMBL" id="KAK6748286.1"/>
    </source>
</evidence>
<name>A0ABR1DFQ9_NECAM</name>
<dbReference type="EMBL" id="JAVFWL010000004">
    <property type="protein sequence ID" value="KAK6748286.1"/>
    <property type="molecule type" value="Genomic_DNA"/>
</dbReference>
<dbReference type="Proteomes" id="UP001303046">
    <property type="component" value="Unassembled WGS sequence"/>
</dbReference>
<gene>
    <name evidence="2" type="primary">Necator_chrIV.g14406</name>
    <name evidence="2" type="ORF">RB195_001112</name>
</gene>
<comment type="caution">
    <text evidence="2">The sequence shown here is derived from an EMBL/GenBank/DDBJ whole genome shotgun (WGS) entry which is preliminary data.</text>
</comment>
<evidence type="ECO:0008006" key="4">
    <source>
        <dbReference type="Google" id="ProtNLM"/>
    </source>
</evidence>